<dbReference type="GO" id="GO:0072344">
    <property type="term" value="P:rescue of stalled ribosome"/>
    <property type="evidence" value="ECO:0007669"/>
    <property type="project" value="TreeGrafter"/>
</dbReference>
<dbReference type="NCBIfam" id="NF006718">
    <property type="entry name" value="PRK09256.1"/>
    <property type="match status" value="1"/>
</dbReference>
<dbReference type="FunFam" id="3.30.160.20:FF:000046">
    <property type="entry name" value="Peptidyl-tRNA hydrolase ICT1"/>
    <property type="match status" value="1"/>
</dbReference>
<feature type="domain" description="Prokaryotic-type class I peptide chain release factors" evidence="2">
    <location>
        <begin position="78"/>
        <end position="94"/>
    </location>
</feature>
<evidence type="ECO:0000313" key="3">
    <source>
        <dbReference type="EMBL" id="GGH17728.1"/>
    </source>
</evidence>
<organism evidence="3 4">
    <name type="scientific">Alsobacter metallidurans</name>
    <dbReference type="NCBI Taxonomy" id="340221"/>
    <lineage>
        <taxon>Bacteria</taxon>
        <taxon>Pseudomonadati</taxon>
        <taxon>Pseudomonadota</taxon>
        <taxon>Alphaproteobacteria</taxon>
        <taxon>Hyphomicrobiales</taxon>
        <taxon>Alsobacteraceae</taxon>
        <taxon>Alsobacter</taxon>
    </lineage>
</organism>
<name>A0A917MHH1_9HYPH</name>
<gene>
    <name evidence="3" type="ORF">GCM10007036_19400</name>
</gene>
<protein>
    <recommendedName>
        <fullName evidence="2">Prokaryotic-type class I peptide chain release factors domain-containing protein</fullName>
    </recommendedName>
</protein>
<reference evidence="3" key="2">
    <citation type="submission" date="2020-09" db="EMBL/GenBank/DDBJ databases">
        <authorList>
            <person name="Sun Q."/>
            <person name="Zhou Y."/>
        </authorList>
    </citation>
    <scope>NUCLEOTIDE SEQUENCE</scope>
    <source>
        <strain evidence="3">CGMCC 1.12214</strain>
    </source>
</reference>
<dbReference type="PANTHER" id="PTHR47814:SF1">
    <property type="entry name" value="PEPTIDYL-TRNA HYDROLASE ARFB"/>
    <property type="match status" value="1"/>
</dbReference>
<evidence type="ECO:0000256" key="1">
    <source>
        <dbReference type="SAM" id="MobiDB-lite"/>
    </source>
</evidence>
<feature type="region of interest" description="Disordered" evidence="1">
    <location>
        <begin position="159"/>
        <end position="197"/>
    </location>
</feature>
<dbReference type="Gene3D" id="3.30.160.20">
    <property type="match status" value="1"/>
</dbReference>
<sequence length="197" mass="21603">MGVARADKDDIGRDGVLVGRHPGLALAKAVRSCAGRGSHSAHAFRPPQDPSQAERSAMIRITARISLDEREIDESFIRASGPGGQNVNKVETAVQLRFDVANSLSLPDDVRTRLSALAGSRLTNDGVLIITSQRFRTQERNRQDALEKLVDLVRRATHVPKVRRPTRPTLASKTRRLESKSRRSGVKKLRSPGSGDE</sequence>
<dbReference type="AlphaFoldDB" id="A0A917MHH1"/>
<dbReference type="EMBL" id="BMES01000001">
    <property type="protein sequence ID" value="GGH17728.1"/>
    <property type="molecule type" value="Genomic_DNA"/>
</dbReference>
<evidence type="ECO:0000259" key="2">
    <source>
        <dbReference type="PROSITE" id="PS00745"/>
    </source>
</evidence>
<dbReference type="Pfam" id="PF00472">
    <property type="entry name" value="RF-1"/>
    <property type="match status" value="1"/>
</dbReference>
<proteinExistence type="predicted"/>
<dbReference type="Proteomes" id="UP000603912">
    <property type="component" value="Unassembled WGS sequence"/>
</dbReference>
<comment type="caution">
    <text evidence="3">The sequence shown here is derived from an EMBL/GenBank/DDBJ whole genome shotgun (WGS) entry which is preliminary data.</text>
</comment>
<dbReference type="GO" id="GO:0043022">
    <property type="term" value="F:ribosome binding"/>
    <property type="evidence" value="ECO:0007669"/>
    <property type="project" value="TreeGrafter"/>
</dbReference>
<evidence type="ECO:0000313" key="4">
    <source>
        <dbReference type="Proteomes" id="UP000603912"/>
    </source>
</evidence>
<reference evidence="3" key="1">
    <citation type="journal article" date="2014" name="Int. J. Syst. Evol. Microbiol.">
        <title>Complete genome sequence of Corynebacterium casei LMG S-19264T (=DSM 44701T), isolated from a smear-ripened cheese.</title>
        <authorList>
            <consortium name="US DOE Joint Genome Institute (JGI-PGF)"/>
            <person name="Walter F."/>
            <person name="Albersmeier A."/>
            <person name="Kalinowski J."/>
            <person name="Ruckert C."/>
        </authorList>
    </citation>
    <scope>NUCLEOTIDE SEQUENCE</scope>
    <source>
        <strain evidence="3">CGMCC 1.12214</strain>
    </source>
</reference>
<keyword evidence="4" id="KW-1185">Reference proteome</keyword>
<dbReference type="PROSITE" id="PS00745">
    <property type="entry name" value="RF_PROK_I"/>
    <property type="match status" value="1"/>
</dbReference>
<dbReference type="GO" id="GO:0003747">
    <property type="term" value="F:translation release factor activity"/>
    <property type="evidence" value="ECO:0007669"/>
    <property type="project" value="InterPro"/>
</dbReference>
<dbReference type="InterPro" id="IPR000352">
    <property type="entry name" value="Pep_chain_release_fac_I"/>
</dbReference>
<dbReference type="GO" id="GO:0004045">
    <property type="term" value="F:peptidyl-tRNA hydrolase activity"/>
    <property type="evidence" value="ECO:0007669"/>
    <property type="project" value="TreeGrafter"/>
</dbReference>
<dbReference type="PANTHER" id="PTHR47814">
    <property type="entry name" value="PEPTIDYL-TRNA HYDROLASE ARFB"/>
    <property type="match status" value="1"/>
</dbReference>
<dbReference type="SUPFAM" id="SSF110916">
    <property type="entry name" value="Peptidyl-tRNA hydrolase domain-like"/>
    <property type="match status" value="1"/>
</dbReference>
<accession>A0A917MHH1</accession>